<keyword evidence="3" id="KW-0862">Zinc</keyword>
<keyword evidence="1" id="KW-0479">Metal-binding</keyword>
<dbReference type="PANTHER" id="PTHR12197:SF251">
    <property type="entry name" value="EG:BACR7C10.4 PROTEIN"/>
    <property type="match status" value="1"/>
</dbReference>
<evidence type="ECO:0000313" key="7">
    <source>
        <dbReference type="Proteomes" id="UP000759131"/>
    </source>
</evidence>
<dbReference type="Gene3D" id="6.10.140.2220">
    <property type="match status" value="1"/>
</dbReference>
<keyword evidence="2 4" id="KW-0863">Zinc-finger</keyword>
<evidence type="ECO:0000256" key="1">
    <source>
        <dbReference type="ARBA" id="ARBA00022723"/>
    </source>
</evidence>
<name>A0A7R9Q2C2_9ACAR</name>
<dbReference type="PROSITE" id="PS01360">
    <property type="entry name" value="ZF_MYND_1"/>
    <property type="match status" value="1"/>
</dbReference>
<protein>
    <recommendedName>
        <fullName evidence="5">MYND-type domain-containing protein</fullName>
    </recommendedName>
</protein>
<dbReference type="InterPro" id="IPR050869">
    <property type="entry name" value="H3K4_H4K5_MeTrfase"/>
</dbReference>
<evidence type="ECO:0000256" key="2">
    <source>
        <dbReference type="ARBA" id="ARBA00022771"/>
    </source>
</evidence>
<keyword evidence="7" id="KW-1185">Reference proteome</keyword>
<dbReference type="GO" id="GO:0008270">
    <property type="term" value="F:zinc ion binding"/>
    <property type="evidence" value="ECO:0007669"/>
    <property type="project" value="UniProtKB-KW"/>
</dbReference>
<evidence type="ECO:0000256" key="3">
    <source>
        <dbReference type="ARBA" id="ARBA00022833"/>
    </source>
</evidence>
<dbReference type="Pfam" id="PF01753">
    <property type="entry name" value="zf-MYND"/>
    <property type="match status" value="1"/>
</dbReference>
<dbReference type="Gene3D" id="1.10.220.160">
    <property type="match status" value="1"/>
</dbReference>
<dbReference type="EMBL" id="OC860788">
    <property type="protein sequence ID" value="CAD7628898.1"/>
    <property type="molecule type" value="Genomic_DNA"/>
</dbReference>
<feature type="domain" description="MYND-type" evidence="5">
    <location>
        <begin position="23"/>
        <end position="61"/>
    </location>
</feature>
<sequence>MSTITQFKPFVCALKANQKTFRCDQCFISVEKSIECHKCQKYWYCSQSCLRDHWIVHQFECDSKHGLLDVITNKCNAPAVREESDWIKFRDLDELVTQTLLLLRILFRLKSDPKCATNELSAADGSLVSYDLIVDQKCQQMHKVWDEEELEANDPDVKVELIDEMTYNFGAWLSVVREVLDLSCIKDRIGSVEEHVLMKAFRIVVRNTLYVCDTTFLNEIGKAIYVEMCFIRHSCVPNCCPLFDGNNVLNLRQLDSNLTKCDLRYDFQIEMTGFPAQELFESLLIRDIKCDCIKCLTNSKQSLVNLHKNVTNANLKYGNWPTLDYCHAMSEPIDEALENFVKMYGKYHPWITALLLWKFKIEWKLYNCEDDHEITGQRLFASYQTLKDAVNI</sequence>
<dbReference type="OrthoDB" id="265717at2759"/>
<evidence type="ECO:0000259" key="5">
    <source>
        <dbReference type="PROSITE" id="PS50865"/>
    </source>
</evidence>
<proteinExistence type="predicted"/>
<dbReference type="PROSITE" id="PS50865">
    <property type="entry name" value="ZF_MYND_2"/>
    <property type="match status" value="1"/>
</dbReference>
<reference evidence="6" key="1">
    <citation type="submission" date="2020-11" db="EMBL/GenBank/DDBJ databases">
        <authorList>
            <person name="Tran Van P."/>
        </authorList>
    </citation>
    <scope>NUCLEOTIDE SEQUENCE</scope>
</reference>
<dbReference type="SUPFAM" id="SSF144232">
    <property type="entry name" value="HIT/MYND zinc finger-like"/>
    <property type="match status" value="1"/>
</dbReference>
<dbReference type="GO" id="GO:0005634">
    <property type="term" value="C:nucleus"/>
    <property type="evidence" value="ECO:0007669"/>
    <property type="project" value="TreeGrafter"/>
</dbReference>
<dbReference type="Proteomes" id="UP000759131">
    <property type="component" value="Unassembled WGS sequence"/>
</dbReference>
<organism evidence="6">
    <name type="scientific">Medioppia subpectinata</name>
    <dbReference type="NCBI Taxonomy" id="1979941"/>
    <lineage>
        <taxon>Eukaryota</taxon>
        <taxon>Metazoa</taxon>
        <taxon>Ecdysozoa</taxon>
        <taxon>Arthropoda</taxon>
        <taxon>Chelicerata</taxon>
        <taxon>Arachnida</taxon>
        <taxon>Acari</taxon>
        <taxon>Acariformes</taxon>
        <taxon>Sarcoptiformes</taxon>
        <taxon>Oribatida</taxon>
        <taxon>Brachypylina</taxon>
        <taxon>Oppioidea</taxon>
        <taxon>Oppiidae</taxon>
        <taxon>Medioppia</taxon>
    </lineage>
</organism>
<dbReference type="InterPro" id="IPR046341">
    <property type="entry name" value="SET_dom_sf"/>
</dbReference>
<dbReference type="PANTHER" id="PTHR12197">
    <property type="entry name" value="HISTONE-LYSINE N-METHYLTRANSFERASE SMYD"/>
    <property type="match status" value="1"/>
</dbReference>
<dbReference type="Gene3D" id="2.170.270.10">
    <property type="entry name" value="SET domain"/>
    <property type="match status" value="1"/>
</dbReference>
<dbReference type="InterPro" id="IPR002893">
    <property type="entry name" value="Znf_MYND"/>
</dbReference>
<gene>
    <name evidence="6" type="ORF">OSB1V03_LOCUS9316</name>
</gene>
<dbReference type="SUPFAM" id="SSF82199">
    <property type="entry name" value="SET domain"/>
    <property type="match status" value="1"/>
</dbReference>
<dbReference type="EMBL" id="CAJPIZ010006213">
    <property type="protein sequence ID" value="CAG2109328.1"/>
    <property type="molecule type" value="Genomic_DNA"/>
</dbReference>
<evidence type="ECO:0000256" key="4">
    <source>
        <dbReference type="PROSITE-ProRule" id="PRU00134"/>
    </source>
</evidence>
<evidence type="ECO:0000313" key="6">
    <source>
        <dbReference type="EMBL" id="CAD7628898.1"/>
    </source>
</evidence>
<accession>A0A7R9Q2C2</accession>
<dbReference type="AlphaFoldDB" id="A0A7R9Q2C2"/>